<comment type="caution">
    <text evidence="2">The sequence shown here is derived from an EMBL/GenBank/DDBJ whole genome shotgun (WGS) entry which is preliminary data.</text>
</comment>
<dbReference type="InterPro" id="IPR002925">
    <property type="entry name" value="Dienelactn_hydro"/>
</dbReference>
<dbReference type="PANTHER" id="PTHR46623:SF6">
    <property type="entry name" value="ALPHA_BETA-HYDROLASES SUPERFAMILY PROTEIN"/>
    <property type="match status" value="1"/>
</dbReference>
<evidence type="ECO:0000313" key="3">
    <source>
        <dbReference type="Proteomes" id="UP000697710"/>
    </source>
</evidence>
<dbReference type="Pfam" id="PF01738">
    <property type="entry name" value="DLH"/>
    <property type="match status" value="1"/>
</dbReference>
<dbReference type="GO" id="GO:0016787">
    <property type="term" value="F:hydrolase activity"/>
    <property type="evidence" value="ECO:0007669"/>
    <property type="project" value="UniProtKB-KW"/>
</dbReference>
<dbReference type="Proteomes" id="UP000697710">
    <property type="component" value="Unassembled WGS sequence"/>
</dbReference>
<organism evidence="2 3">
    <name type="scientific">Eiseniibacteriota bacterium</name>
    <dbReference type="NCBI Taxonomy" id="2212470"/>
    <lineage>
        <taxon>Bacteria</taxon>
        <taxon>Candidatus Eiseniibacteriota</taxon>
    </lineage>
</organism>
<protein>
    <submittedName>
        <fullName evidence="2">Dienelactone hydrolase family protein</fullName>
    </submittedName>
</protein>
<feature type="domain" description="Dienelactone hydrolase" evidence="1">
    <location>
        <begin position="16"/>
        <end position="223"/>
    </location>
</feature>
<dbReference type="AlphaFoldDB" id="A0A956M173"/>
<keyword evidence="2" id="KW-0378">Hydrolase</keyword>
<evidence type="ECO:0000259" key="1">
    <source>
        <dbReference type="Pfam" id="PF01738"/>
    </source>
</evidence>
<sequence>MSGSRVTVPVNGRSIEAYVSPAVGGRGPGIIVIQEWWGLVPHIEAICDRYASEGFTALAPDLYHGKTTKSPDEAGKLLMALDVESAARDLRSAISYLLDHSATLGSTVGSVGFCMGGMLSLFAAGGNPEVAACIDYYGVHPNIHPDFGNMQSKVLGFFGAEDQMVSPPVVRELEAKLKAAGRSAEFHTYDGAGHAFFNDERPEAYVESAATDSWNRSLAFFRVHLANNGPGRR</sequence>
<reference evidence="2" key="1">
    <citation type="submission" date="2020-04" db="EMBL/GenBank/DDBJ databases">
        <authorList>
            <person name="Zhang T."/>
        </authorList>
    </citation>
    <scope>NUCLEOTIDE SEQUENCE</scope>
    <source>
        <strain evidence="2">HKST-UBA01</strain>
    </source>
</reference>
<name>A0A956M173_UNCEI</name>
<dbReference type="PANTHER" id="PTHR46623">
    <property type="entry name" value="CARBOXYMETHYLENEBUTENOLIDASE-RELATED"/>
    <property type="match status" value="1"/>
</dbReference>
<gene>
    <name evidence="2" type="ORF">KC729_09835</name>
</gene>
<evidence type="ECO:0000313" key="2">
    <source>
        <dbReference type="EMBL" id="MCA9727971.1"/>
    </source>
</evidence>
<dbReference type="Gene3D" id="3.40.50.1820">
    <property type="entry name" value="alpha/beta hydrolase"/>
    <property type="match status" value="1"/>
</dbReference>
<dbReference type="EMBL" id="JAGQHR010000272">
    <property type="protein sequence ID" value="MCA9727971.1"/>
    <property type="molecule type" value="Genomic_DNA"/>
</dbReference>
<accession>A0A956M173</accession>
<reference evidence="2" key="2">
    <citation type="journal article" date="2021" name="Microbiome">
        <title>Successional dynamics and alternative stable states in a saline activated sludge microbial community over 9 years.</title>
        <authorList>
            <person name="Wang Y."/>
            <person name="Ye J."/>
            <person name="Ju F."/>
            <person name="Liu L."/>
            <person name="Boyd J.A."/>
            <person name="Deng Y."/>
            <person name="Parks D.H."/>
            <person name="Jiang X."/>
            <person name="Yin X."/>
            <person name="Woodcroft B.J."/>
            <person name="Tyson G.W."/>
            <person name="Hugenholtz P."/>
            <person name="Polz M.F."/>
            <person name="Zhang T."/>
        </authorList>
    </citation>
    <scope>NUCLEOTIDE SEQUENCE</scope>
    <source>
        <strain evidence="2">HKST-UBA01</strain>
    </source>
</reference>
<dbReference type="SUPFAM" id="SSF53474">
    <property type="entry name" value="alpha/beta-Hydrolases"/>
    <property type="match status" value="1"/>
</dbReference>
<dbReference type="InterPro" id="IPR051049">
    <property type="entry name" value="Dienelactone_hydrolase-like"/>
</dbReference>
<proteinExistence type="predicted"/>
<dbReference type="InterPro" id="IPR029058">
    <property type="entry name" value="AB_hydrolase_fold"/>
</dbReference>